<dbReference type="InterPro" id="IPR027417">
    <property type="entry name" value="P-loop_NTPase"/>
</dbReference>
<sequence>MPQGRKKIPFSGKQKKLQLQHKRDKKKNQNEETSNEDSIVTSGNVSIADEGKNFLEDVVKLNQQPSRQGTNTANRYRLHFRKETNQEIQKRKQLAGIPFEVLSQEALEVSYEDIFLPGSVLDIPKRPPWNYSMSKEQLEAREQKHFREYLQKIEQEFKSEELSYFEMNLETWRQLWRVLEMSDIVMLIVDIRYPVLHFSPALYDYVTSDLGKDIILVLNKIDLVPAPIVLAWKHYFQQQFPQVYIVCFSAYSGMKQAAGKRGRRIGKLKMAAEGAKRLFDVCEKIVHSKVDLSSWEKKIEEEINSSFSASDNCEEEKNPLVGAEIKVTSADCSHYRSEKFKDGILTIGCVGHPNVGKSSVLNGVMGKKVVSVSRTPGHTKHFQTIYLTPTVRLCDCPGLVFPSKIPKPLQILTGCYPIAQVREPYSVVMYLAQRVPVPEILKLQHPNQEGNMASQPEPWSAFDICEAWAIKRGFLTKRTARPDVYRAANNILRLSLDGRTLCLTFYPPGYTTEKEKWSLHPEVNEIKALQHSEKINYNNKSEVGEENLSESSNCEEDSENEKSEKFLSDEQNMFSVLSDM</sequence>
<dbReference type="InterPro" id="IPR043358">
    <property type="entry name" value="GNL1-like"/>
</dbReference>
<dbReference type="Pfam" id="PF01926">
    <property type="entry name" value="MMR_HSR1"/>
    <property type="match status" value="1"/>
</dbReference>
<dbReference type="RefSeq" id="XP_022239197.1">
    <property type="nucleotide sequence ID" value="XM_022383489.1"/>
</dbReference>
<keyword evidence="8" id="KW-1185">Reference proteome</keyword>
<evidence type="ECO:0000313" key="14">
    <source>
        <dbReference type="RefSeq" id="XP_022239197.1"/>
    </source>
</evidence>
<evidence type="ECO:0000313" key="8">
    <source>
        <dbReference type="Proteomes" id="UP000694941"/>
    </source>
</evidence>
<dbReference type="RefSeq" id="XP_022239195.1">
    <property type="nucleotide sequence ID" value="XM_022383487.1"/>
</dbReference>
<name>A0ABM1S6D9_LIMPO</name>
<proteinExistence type="predicted"/>
<dbReference type="RefSeq" id="XP_022239196.1">
    <property type="nucleotide sequence ID" value="XM_022383488.1"/>
</dbReference>
<dbReference type="SUPFAM" id="SSF52540">
    <property type="entry name" value="P-loop containing nucleoside triphosphate hydrolases"/>
    <property type="match status" value="1"/>
</dbReference>
<feature type="region of interest" description="Disordered" evidence="6">
    <location>
        <begin position="537"/>
        <end position="571"/>
    </location>
</feature>
<evidence type="ECO:0000313" key="13">
    <source>
        <dbReference type="RefSeq" id="XP_022239196.1"/>
    </source>
</evidence>
<evidence type="ECO:0000313" key="9">
    <source>
        <dbReference type="RefSeq" id="XP_013772400.1"/>
    </source>
</evidence>
<dbReference type="CDD" id="cd01857">
    <property type="entry name" value="HSR1_MMR1"/>
    <property type="match status" value="1"/>
</dbReference>
<dbReference type="Proteomes" id="UP000694941">
    <property type="component" value="Unplaced"/>
</dbReference>
<feature type="compositionally biased region" description="Acidic residues" evidence="6">
    <location>
        <begin position="544"/>
        <end position="559"/>
    </location>
</feature>
<dbReference type="PANTHER" id="PTHR45709">
    <property type="entry name" value="LARGE SUBUNIT GTPASE 1 HOMOLOG-RELATED"/>
    <property type="match status" value="1"/>
</dbReference>
<dbReference type="InterPro" id="IPR006073">
    <property type="entry name" value="GTP-bd"/>
</dbReference>
<accession>A0ABM1S6D9</accession>
<keyword evidence="1" id="KW-0597">Phosphoprotein</keyword>
<dbReference type="RefSeq" id="XP_022239194.1">
    <property type="nucleotide sequence ID" value="XM_022383486.1"/>
</dbReference>
<dbReference type="RefSeq" id="XP_013772400.1">
    <property type="nucleotide sequence ID" value="XM_013916946.2"/>
</dbReference>
<evidence type="ECO:0000313" key="12">
    <source>
        <dbReference type="RefSeq" id="XP_022239195.1"/>
    </source>
</evidence>
<evidence type="ECO:0000256" key="5">
    <source>
        <dbReference type="ARBA" id="ARBA00039902"/>
    </source>
</evidence>
<dbReference type="PROSITE" id="PS51721">
    <property type="entry name" value="G_CP"/>
    <property type="match status" value="1"/>
</dbReference>
<dbReference type="GeneID" id="106457521"/>
<organism evidence="8 11">
    <name type="scientific">Limulus polyphemus</name>
    <name type="common">Atlantic horseshoe crab</name>
    <dbReference type="NCBI Taxonomy" id="6850"/>
    <lineage>
        <taxon>Eukaryota</taxon>
        <taxon>Metazoa</taxon>
        <taxon>Ecdysozoa</taxon>
        <taxon>Arthropoda</taxon>
        <taxon>Chelicerata</taxon>
        <taxon>Merostomata</taxon>
        <taxon>Xiphosura</taxon>
        <taxon>Limulidae</taxon>
        <taxon>Limulus</taxon>
    </lineage>
</organism>
<dbReference type="InterPro" id="IPR030378">
    <property type="entry name" value="G_CP_dom"/>
</dbReference>
<evidence type="ECO:0000256" key="1">
    <source>
        <dbReference type="ARBA" id="ARBA00022553"/>
    </source>
</evidence>
<dbReference type="Gene3D" id="3.40.50.300">
    <property type="entry name" value="P-loop containing nucleotide triphosphate hydrolases"/>
    <property type="match status" value="1"/>
</dbReference>
<feature type="compositionally biased region" description="Basic residues" evidence="6">
    <location>
        <begin position="1"/>
        <end position="26"/>
    </location>
</feature>
<feature type="domain" description="CP-type G" evidence="7">
    <location>
        <begin position="172"/>
        <end position="402"/>
    </location>
</feature>
<dbReference type="PANTHER" id="PTHR45709:SF3">
    <property type="entry name" value="GUANINE NUCLEOTIDE-BINDING PROTEIN-LIKE 1"/>
    <property type="match status" value="1"/>
</dbReference>
<keyword evidence="3" id="KW-0342">GTP-binding</keyword>
<evidence type="ECO:0000256" key="2">
    <source>
        <dbReference type="ARBA" id="ARBA00022741"/>
    </source>
</evidence>
<evidence type="ECO:0000256" key="3">
    <source>
        <dbReference type="ARBA" id="ARBA00023134"/>
    </source>
</evidence>
<dbReference type="RefSeq" id="XP_013772403.1">
    <property type="nucleotide sequence ID" value="XM_013916949.2"/>
</dbReference>
<evidence type="ECO:0000256" key="6">
    <source>
        <dbReference type="SAM" id="MobiDB-lite"/>
    </source>
</evidence>
<reference evidence="9 10" key="1">
    <citation type="submission" date="2025-05" db="UniProtKB">
        <authorList>
            <consortium name="RefSeq"/>
        </authorList>
    </citation>
    <scope>IDENTIFICATION</scope>
    <source>
        <tissue evidence="9 10">Muscle</tissue>
    </source>
</reference>
<comment type="function">
    <text evidence="4">Possible regulatory or functional link with the histocompatibility cluster.</text>
</comment>
<evidence type="ECO:0000256" key="4">
    <source>
        <dbReference type="ARBA" id="ARBA00037770"/>
    </source>
</evidence>
<gene>
    <name evidence="9 10 11 12 13 14" type="primary">LOC106457521</name>
</gene>
<protein>
    <recommendedName>
        <fullName evidence="5">Guanine nucleotide-binding protein-like 1</fullName>
    </recommendedName>
</protein>
<evidence type="ECO:0000313" key="11">
    <source>
        <dbReference type="RefSeq" id="XP_022239194.1"/>
    </source>
</evidence>
<evidence type="ECO:0000259" key="7">
    <source>
        <dbReference type="PROSITE" id="PS51721"/>
    </source>
</evidence>
<evidence type="ECO:0000313" key="10">
    <source>
        <dbReference type="RefSeq" id="XP_013772403.1"/>
    </source>
</evidence>
<feature type="region of interest" description="Disordered" evidence="6">
    <location>
        <begin position="1"/>
        <end position="44"/>
    </location>
</feature>
<keyword evidence="2" id="KW-0547">Nucleotide-binding</keyword>